<dbReference type="Proteomes" id="UP000310334">
    <property type="component" value="Unassembled WGS sequence"/>
</dbReference>
<dbReference type="AlphaFoldDB" id="A0A4S4C430"/>
<protein>
    <submittedName>
        <fullName evidence="1">DUF3993 domain-containing protein</fullName>
    </submittedName>
</protein>
<proteinExistence type="predicted"/>
<keyword evidence="2" id="KW-1185">Reference proteome</keyword>
<gene>
    <name evidence="1" type="ORF">E6W99_08395</name>
</gene>
<sequence length="241" mass="28272">MSSLRQNCLLFCLLFVIVTFSFAQQAFAEELEGTSREEVLTHIQEAFNAQVSLTEKTRSLEEIKQLLSLYFDDKLIDMYIDENVQKEDGKYIVYGTDFPMHTIPFFSYNENTKVHEQANERIIYEFFPASTDGPVQYEDHYEVIKLRKERDGWKVYAINTNAKKPEIDGKQFGFISNEKEKKQSEEIKNTTTLGLTQHNSPDSLNMNSDYLKQPIKEMKEVLFFNLFYLQLRNMLNEFGIS</sequence>
<reference evidence="1 2" key="1">
    <citation type="submission" date="2019-04" db="EMBL/GenBank/DDBJ databases">
        <title>Bacillus sediminilitoris sp. nov., isolated from a tidal flat sediment on the East China Sea.</title>
        <authorList>
            <person name="Wei Y."/>
            <person name="Mao H."/>
            <person name="Fang J."/>
        </authorList>
    </citation>
    <scope>NUCLEOTIDE SEQUENCE [LARGE SCALE GENOMIC DNA]</scope>
    <source>
        <strain evidence="1 2">DSL-17</strain>
    </source>
</reference>
<dbReference type="OrthoDB" id="2680601at2"/>
<accession>A0A4S4C430</accession>
<dbReference type="EMBL" id="SSNT01000006">
    <property type="protein sequence ID" value="THF80421.1"/>
    <property type="molecule type" value="Genomic_DNA"/>
</dbReference>
<evidence type="ECO:0000313" key="2">
    <source>
        <dbReference type="Proteomes" id="UP000310334"/>
    </source>
</evidence>
<dbReference type="InterPro" id="IPR025056">
    <property type="entry name" value="DUF3993"/>
</dbReference>
<organism evidence="1 2">
    <name type="scientific">Metabacillus sediminilitoris</name>
    <dbReference type="NCBI Taxonomy" id="2567941"/>
    <lineage>
        <taxon>Bacteria</taxon>
        <taxon>Bacillati</taxon>
        <taxon>Bacillota</taxon>
        <taxon>Bacilli</taxon>
        <taxon>Bacillales</taxon>
        <taxon>Bacillaceae</taxon>
        <taxon>Metabacillus</taxon>
    </lineage>
</organism>
<evidence type="ECO:0000313" key="1">
    <source>
        <dbReference type="EMBL" id="THF80421.1"/>
    </source>
</evidence>
<dbReference type="Pfam" id="PF13158">
    <property type="entry name" value="DUF3993"/>
    <property type="match status" value="1"/>
</dbReference>
<comment type="caution">
    <text evidence="1">The sequence shown here is derived from an EMBL/GenBank/DDBJ whole genome shotgun (WGS) entry which is preliminary data.</text>
</comment>
<name>A0A4S4C430_9BACI</name>